<dbReference type="InParanoid" id="W0RL70"/>
<protein>
    <recommendedName>
        <fullName evidence="3">Prepilin-type N-terminal cleavage/methylation domain-containing protein</fullName>
    </recommendedName>
</protein>
<reference evidence="1 2" key="1">
    <citation type="journal article" date="2014" name="Genome Announc.">
        <title>Genome Sequence and Methylome of Soil Bacterium Gemmatirosa kalamazoonensis KBS708T, a Member of the Rarely Cultivated Gemmatimonadetes Phylum.</title>
        <authorList>
            <person name="Debruyn J.M."/>
            <person name="Radosevich M."/>
            <person name="Wommack K.E."/>
            <person name="Polson S.W."/>
            <person name="Hauser L.J."/>
            <person name="Fawaz M.N."/>
            <person name="Korlach J."/>
            <person name="Tsai Y.C."/>
        </authorList>
    </citation>
    <scope>NUCLEOTIDE SEQUENCE [LARGE SCALE GENOMIC DNA]</scope>
    <source>
        <strain evidence="1 2">KBS708</strain>
    </source>
</reference>
<dbReference type="EMBL" id="CP007128">
    <property type="protein sequence ID" value="AHG91521.1"/>
    <property type="molecule type" value="Genomic_DNA"/>
</dbReference>
<dbReference type="HOGENOM" id="CLU_2069741_0_0_0"/>
<proteinExistence type="predicted"/>
<organism evidence="1 2">
    <name type="scientific">Gemmatirosa kalamazoonensis</name>
    <dbReference type="NCBI Taxonomy" id="861299"/>
    <lineage>
        <taxon>Bacteria</taxon>
        <taxon>Pseudomonadati</taxon>
        <taxon>Gemmatimonadota</taxon>
        <taxon>Gemmatimonadia</taxon>
        <taxon>Gemmatimonadales</taxon>
        <taxon>Gemmatimonadaceae</taxon>
        <taxon>Gemmatirosa</taxon>
    </lineage>
</organism>
<dbReference type="STRING" id="861299.J421_3984"/>
<dbReference type="Pfam" id="PF07963">
    <property type="entry name" value="N_methyl"/>
    <property type="match status" value="1"/>
</dbReference>
<gene>
    <name evidence="1" type="ORF">J421_3984</name>
</gene>
<accession>W0RL70</accession>
<dbReference type="Proteomes" id="UP000019151">
    <property type="component" value="Chromosome"/>
</dbReference>
<dbReference type="KEGG" id="gba:J421_3984"/>
<dbReference type="RefSeq" id="WP_025412968.1">
    <property type="nucleotide sequence ID" value="NZ_CP007128.1"/>
</dbReference>
<keyword evidence="2" id="KW-1185">Reference proteome</keyword>
<evidence type="ECO:0008006" key="3">
    <source>
        <dbReference type="Google" id="ProtNLM"/>
    </source>
</evidence>
<dbReference type="AlphaFoldDB" id="W0RL70"/>
<sequence length="118" mass="12184">MRARDGRRGFTIAELLVALGLLVVGLLALAGTATQLARAESRAVASERAAALLADRLERVASSPCADGAGGNATRVAAEAWSTWTVDSVHWLADSVRWTSSGAPVRSASIGAPVRCGR</sequence>
<evidence type="ECO:0000313" key="2">
    <source>
        <dbReference type="Proteomes" id="UP000019151"/>
    </source>
</evidence>
<name>W0RL70_9BACT</name>
<dbReference type="NCBIfam" id="TIGR02532">
    <property type="entry name" value="IV_pilin_GFxxxE"/>
    <property type="match status" value="1"/>
</dbReference>
<evidence type="ECO:0000313" key="1">
    <source>
        <dbReference type="EMBL" id="AHG91521.1"/>
    </source>
</evidence>
<dbReference type="InterPro" id="IPR012902">
    <property type="entry name" value="N_methyl_site"/>
</dbReference>